<feature type="region of interest" description="Disordered" evidence="4">
    <location>
        <begin position="1229"/>
        <end position="1264"/>
    </location>
</feature>
<evidence type="ECO:0000256" key="4">
    <source>
        <dbReference type="SAM" id="MobiDB-lite"/>
    </source>
</evidence>
<dbReference type="EMBL" id="CM000647">
    <property type="protein sequence ID" value="EED89403.1"/>
    <property type="molecule type" value="Genomic_DNA"/>
</dbReference>
<keyword evidence="2" id="KW-0235">DNA replication</keyword>
<feature type="compositionally biased region" description="Low complexity" evidence="4">
    <location>
        <begin position="901"/>
        <end position="917"/>
    </location>
</feature>
<feature type="coiled-coil region" evidence="3">
    <location>
        <begin position="772"/>
        <end position="834"/>
    </location>
</feature>
<organism evidence="5 6">
    <name type="scientific">Thalassiosira pseudonana</name>
    <name type="common">Marine diatom</name>
    <name type="synonym">Cyclotella nana</name>
    <dbReference type="NCBI Taxonomy" id="35128"/>
    <lineage>
        <taxon>Eukaryota</taxon>
        <taxon>Sar</taxon>
        <taxon>Stramenopiles</taxon>
        <taxon>Ochrophyta</taxon>
        <taxon>Bacillariophyta</taxon>
        <taxon>Coscinodiscophyceae</taxon>
        <taxon>Thalassiosirophycidae</taxon>
        <taxon>Thalassiosirales</taxon>
        <taxon>Thalassiosiraceae</taxon>
        <taxon>Thalassiosira</taxon>
    </lineage>
</organism>
<dbReference type="InParanoid" id="B8C9W7"/>
<reference evidence="5 6" key="1">
    <citation type="journal article" date="2004" name="Science">
        <title>The genome of the diatom Thalassiosira pseudonana: ecology, evolution, and metabolism.</title>
        <authorList>
            <person name="Armbrust E.V."/>
            <person name="Berges J.A."/>
            <person name="Bowler C."/>
            <person name="Green B.R."/>
            <person name="Martinez D."/>
            <person name="Putnam N.H."/>
            <person name="Zhou S."/>
            <person name="Allen A.E."/>
            <person name="Apt K.E."/>
            <person name="Bechner M."/>
            <person name="Brzezinski M.A."/>
            <person name="Chaal B.K."/>
            <person name="Chiovitti A."/>
            <person name="Davis A.K."/>
            <person name="Demarest M.S."/>
            <person name="Detter J.C."/>
            <person name="Glavina T."/>
            <person name="Goodstein D."/>
            <person name="Hadi M.Z."/>
            <person name="Hellsten U."/>
            <person name="Hildebrand M."/>
            <person name="Jenkins B.D."/>
            <person name="Jurka J."/>
            <person name="Kapitonov V.V."/>
            <person name="Kroger N."/>
            <person name="Lau W.W."/>
            <person name="Lane T.W."/>
            <person name="Larimer F.W."/>
            <person name="Lippmeier J.C."/>
            <person name="Lucas S."/>
            <person name="Medina M."/>
            <person name="Montsant A."/>
            <person name="Obornik M."/>
            <person name="Parker M.S."/>
            <person name="Palenik B."/>
            <person name="Pazour G.J."/>
            <person name="Richardson P.M."/>
            <person name="Rynearson T.A."/>
            <person name="Saito M.A."/>
            <person name="Schwartz D.C."/>
            <person name="Thamatrakoln K."/>
            <person name="Valentin K."/>
            <person name="Vardi A."/>
            <person name="Wilkerson F.P."/>
            <person name="Rokhsar D.S."/>
        </authorList>
    </citation>
    <scope>NUCLEOTIDE SEQUENCE [LARGE SCALE GENOMIC DNA]</scope>
    <source>
        <strain evidence="5 6">CCMP1335</strain>
    </source>
</reference>
<feature type="compositionally biased region" description="Polar residues" evidence="4">
    <location>
        <begin position="988"/>
        <end position="1000"/>
    </location>
</feature>
<feature type="region of interest" description="Disordered" evidence="4">
    <location>
        <begin position="1079"/>
        <end position="1101"/>
    </location>
</feature>
<dbReference type="PANTHER" id="PTHR13395">
    <property type="entry name" value="SISTER CHROMATID COHESION PROTEIN DCC1-RELATED"/>
    <property type="match status" value="1"/>
</dbReference>
<feature type="compositionally biased region" description="Low complexity" evidence="4">
    <location>
        <begin position="971"/>
        <end position="987"/>
    </location>
</feature>
<dbReference type="PANTHER" id="PTHR13395:SF6">
    <property type="entry name" value="SISTER CHROMATID COHESION PROTEIN DCC1"/>
    <property type="match status" value="1"/>
</dbReference>
<sequence length="1381" mass="147953">MSSNIRHLDDPSNTTGTLLTLPLSDFHHHASANDTNNNDALVLIRLPAAPSSNALTMNDLILGQTVYILGDTSENDIEHVAAAISNGGGGGGAMGAVEEAEENGNPADNNIHVPIAARLIVEGEKKTEYSGKTLDLMRVETSNTYIVVPPMPLNDTNDTNNDDQGESSSINKRRKLNNGTNNDTTSSSNLTTMPARSIGVIPGEESPSTFFLDPVHLHPGHYGNRLRSILGRWVFDPLDPPFGSSGSSEGVDKKFGYTLSELSHICRTSQSEMEYALHYRVFGAEDALVIPAVNGGGHDDDGGEKRYGILSEEGRQTVSMAIVSALLESDLDLVYAPTNATENADGKEGGTDINSLMKEIRTHWHNLEGEGAGIQEEEEEQPVLTDSQHEASQDESQSQFYTPAEFSKLKTTSTTTSTTPPLADEVIWHCLRPILQWTTPSLHKDTIPPPPNNKLYLLPDQVAKLAAHNVFLRDSSSRSANATITTSMGWWNEEELMEEWSLRLPSMMGSGYEPSVDLLKGVAISELVLRSSDDGGAATTKQQQQQQQHRRWQYLPEAALPLIPSLRIKSMLAMHTPWTEEEALPYLEKFILRGIPLVDNNNDDVKDDDVKKANAAIKTGVAELLGKYAKAVSVTEKKGEGGEEDVIVTKATSTVGRRLIGYSIHMEYKDADVAPLSSCTNSTSRTMNRNLNGMLQGYSGRDVNNSMSAPQFNPPQFNPNGNSQAGAAPTTGGRSRNKSYHEEPMNSRGSHNQTTNGMPSSAAANANNGAQLQALGQKNHRLAKELSDLRVRHREETKVVSRLTMENMNLASRCREAISQVASLRKELNMLKVKQNDWAGLQREVLALRRQVEGKTGGGAKGKGEQHPLLLQGTSEGELLKQGTSPTQTDLDRIMSLQKFGGKTQQQPPPTYGTGTTADEYAKNANSDSNANERDNNNATTMGGVTNKFQQLSVAVPSPGSASAPPPPPSSSQQPTSTKQSLSSTSKTNPNNNGYSENVTSANAKIPISVTPSTKINAASSNNNDKTAQNDDEFDADIDMVDFFAKSQQTMNAVNSNNATYPGSDGAGNSHIGGIAGAGGSRTLHHHSRKSKTNTDDMMPGDVVVTSPHGSTFSPEAKHNVRKQLLLGGEDSLLSSLDAFEASFASAFPAPNPNVKLDMAFDVPDFGDPFFKSSGNNNNSMSSAAAGATGVTKKNALTSVFPETALDFKTGVPGLQLEFDPTPMGFNMSSGPSSSTLLENNKKIMNGSSGSGSRSALHNRSSLAPLSPQSMSAEIEQLDAIAVAASGNTENAQTNQTTTTTTTAAMKSTQRKTRTVKQPISYAEPSTKSKLRRGDVFFPKKKVGGEKVVGSCGESGGGRGTDPEEVLKDLASGLVSSPGSR</sequence>
<accession>B8C9W7</accession>
<feature type="region of interest" description="Disordered" evidence="4">
    <location>
        <begin position="956"/>
        <end position="1000"/>
    </location>
</feature>
<protein>
    <submittedName>
        <fullName evidence="5">Uncharacterized protein</fullName>
    </submittedName>
</protein>
<feature type="compositionally biased region" description="Polar residues" evidence="4">
    <location>
        <begin position="747"/>
        <end position="759"/>
    </location>
</feature>
<feature type="compositionally biased region" description="Polar residues" evidence="4">
    <location>
        <begin position="1246"/>
        <end position="1264"/>
    </location>
</feature>
<feature type="compositionally biased region" description="Polar residues" evidence="4">
    <location>
        <begin position="1229"/>
        <end position="1239"/>
    </location>
</feature>
<name>B8C9W7_THAPS</name>
<feature type="compositionally biased region" description="Basic residues" evidence="4">
    <location>
        <begin position="1083"/>
        <end position="1092"/>
    </location>
</feature>
<keyword evidence="6" id="KW-1185">Reference proteome</keyword>
<dbReference type="GeneID" id="7443223"/>
<dbReference type="InterPro" id="IPR019128">
    <property type="entry name" value="Dcc1"/>
</dbReference>
<feature type="compositionally biased region" description="Low complexity" evidence="4">
    <location>
        <begin position="177"/>
        <end position="192"/>
    </location>
</feature>
<dbReference type="GO" id="GO:0006260">
    <property type="term" value="P:DNA replication"/>
    <property type="evidence" value="ECO:0007669"/>
    <property type="project" value="UniProtKB-KW"/>
</dbReference>
<dbReference type="KEGG" id="tps:THAPSDRAFT_24409"/>
<gene>
    <name evidence="5" type="ORF">THAPSDRAFT_24409</name>
</gene>
<evidence type="ECO:0000313" key="5">
    <source>
        <dbReference type="EMBL" id="EED89403.1"/>
    </source>
</evidence>
<dbReference type="eggNOG" id="ENOG502SWEG">
    <property type="taxonomic scope" value="Eukaryota"/>
</dbReference>
<feature type="region of interest" description="Disordered" evidence="4">
    <location>
        <begin position="900"/>
        <end position="943"/>
    </location>
</feature>
<dbReference type="GO" id="GO:0031390">
    <property type="term" value="C:Ctf18 RFC-like complex"/>
    <property type="evidence" value="ECO:0000318"/>
    <property type="project" value="GO_Central"/>
</dbReference>
<feature type="region of interest" description="Disordered" evidence="4">
    <location>
        <begin position="375"/>
        <end position="420"/>
    </location>
</feature>
<keyword evidence="3" id="KW-0175">Coiled coil</keyword>
<dbReference type="Proteomes" id="UP000001449">
    <property type="component" value="Chromosome 12"/>
</dbReference>
<feature type="region of interest" description="Disordered" evidence="4">
    <location>
        <begin position="150"/>
        <end position="193"/>
    </location>
</feature>
<feature type="region of interest" description="Disordered" evidence="4">
    <location>
        <begin position="1347"/>
        <end position="1366"/>
    </location>
</feature>
<reference evidence="5 6" key="2">
    <citation type="journal article" date="2008" name="Nature">
        <title>The Phaeodactylum genome reveals the evolutionary history of diatom genomes.</title>
        <authorList>
            <person name="Bowler C."/>
            <person name="Allen A.E."/>
            <person name="Badger J.H."/>
            <person name="Grimwood J."/>
            <person name="Jabbari K."/>
            <person name="Kuo A."/>
            <person name="Maheswari U."/>
            <person name="Martens C."/>
            <person name="Maumus F."/>
            <person name="Otillar R.P."/>
            <person name="Rayko E."/>
            <person name="Salamov A."/>
            <person name="Vandepoele K."/>
            <person name="Beszteri B."/>
            <person name="Gruber A."/>
            <person name="Heijde M."/>
            <person name="Katinka M."/>
            <person name="Mock T."/>
            <person name="Valentin K."/>
            <person name="Verret F."/>
            <person name="Berges J.A."/>
            <person name="Brownlee C."/>
            <person name="Cadoret J.P."/>
            <person name="Chiovitti A."/>
            <person name="Choi C.J."/>
            <person name="Coesel S."/>
            <person name="De Martino A."/>
            <person name="Detter J.C."/>
            <person name="Durkin C."/>
            <person name="Falciatore A."/>
            <person name="Fournet J."/>
            <person name="Haruta M."/>
            <person name="Huysman M.J."/>
            <person name="Jenkins B.D."/>
            <person name="Jiroutova K."/>
            <person name="Jorgensen R.E."/>
            <person name="Joubert Y."/>
            <person name="Kaplan A."/>
            <person name="Kroger N."/>
            <person name="Kroth P.G."/>
            <person name="La Roche J."/>
            <person name="Lindquist E."/>
            <person name="Lommer M."/>
            <person name="Martin-Jezequel V."/>
            <person name="Lopez P.J."/>
            <person name="Lucas S."/>
            <person name="Mangogna M."/>
            <person name="McGinnis K."/>
            <person name="Medlin L.K."/>
            <person name="Montsant A."/>
            <person name="Oudot-Le Secq M.P."/>
            <person name="Napoli C."/>
            <person name="Obornik M."/>
            <person name="Parker M.S."/>
            <person name="Petit J.L."/>
            <person name="Porcel B.M."/>
            <person name="Poulsen N."/>
            <person name="Robison M."/>
            <person name="Rychlewski L."/>
            <person name="Rynearson T.A."/>
            <person name="Schmutz J."/>
            <person name="Shapiro H."/>
            <person name="Siaut M."/>
            <person name="Stanley M."/>
            <person name="Sussman M.R."/>
            <person name="Taylor A.R."/>
            <person name="Vardi A."/>
            <person name="von Dassow P."/>
            <person name="Vyverman W."/>
            <person name="Willis A."/>
            <person name="Wyrwicz L.S."/>
            <person name="Rokhsar D.S."/>
            <person name="Weissenbach J."/>
            <person name="Armbrust E.V."/>
            <person name="Green B.R."/>
            <person name="Van de Peer Y."/>
            <person name="Grigoriev I.V."/>
        </authorList>
    </citation>
    <scope>NUCLEOTIDE SEQUENCE [LARGE SCALE GENOMIC DNA]</scope>
    <source>
        <strain evidence="5 6">CCMP1335</strain>
    </source>
</reference>
<evidence type="ECO:0000256" key="3">
    <source>
        <dbReference type="SAM" id="Coils"/>
    </source>
</evidence>
<comment type="similarity">
    <text evidence="1">Belongs to the DCC1 family.</text>
</comment>
<dbReference type="GO" id="GO:0000785">
    <property type="term" value="C:chromatin"/>
    <property type="evidence" value="ECO:0000318"/>
    <property type="project" value="GO_Central"/>
</dbReference>
<dbReference type="GO" id="GO:0000775">
    <property type="term" value="C:chromosome, centromeric region"/>
    <property type="evidence" value="ECO:0000318"/>
    <property type="project" value="GO_Central"/>
</dbReference>
<dbReference type="RefSeq" id="XP_002292942.1">
    <property type="nucleotide sequence ID" value="XM_002292906.1"/>
</dbReference>
<dbReference type="PaxDb" id="35128-Thaps24409"/>
<feature type="compositionally biased region" description="Low complexity" evidence="4">
    <location>
        <begin position="1291"/>
        <end position="1305"/>
    </location>
</feature>
<dbReference type="Pfam" id="PF09724">
    <property type="entry name" value="Dcc1"/>
    <property type="match status" value="1"/>
</dbReference>
<proteinExistence type="inferred from homology"/>
<evidence type="ECO:0000313" key="6">
    <source>
        <dbReference type="Proteomes" id="UP000001449"/>
    </source>
</evidence>
<feature type="region of interest" description="Disordered" evidence="4">
    <location>
        <begin position="1291"/>
        <end position="1328"/>
    </location>
</feature>
<dbReference type="HOGENOM" id="CLU_255622_0_0_1"/>
<evidence type="ECO:0000256" key="2">
    <source>
        <dbReference type="ARBA" id="ARBA00022705"/>
    </source>
</evidence>
<dbReference type="GO" id="GO:0034088">
    <property type="term" value="P:maintenance of mitotic sister chromatid cohesion"/>
    <property type="evidence" value="ECO:0000318"/>
    <property type="project" value="GO_Central"/>
</dbReference>
<feature type="region of interest" description="Disordered" evidence="4">
    <location>
        <begin position="695"/>
        <end position="764"/>
    </location>
</feature>
<evidence type="ECO:0000256" key="1">
    <source>
        <dbReference type="ARBA" id="ARBA00007017"/>
    </source>
</evidence>